<name>A0ABY3Y7D8_9NEIS</name>
<dbReference type="RefSeq" id="WP_009313121.1">
    <property type="nucleotide sequence ID" value="NZ_CP094241.1"/>
</dbReference>
<dbReference type="EMBL" id="CP094241">
    <property type="protein sequence ID" value="UNV85213.1"/>
    <property type="molecule type" value="Genomic_DNA"/>
</dbReference>
<protein>
    <submittedName>
        <fullName evidence="1">Peptidase M23</fullName>
    </submittedName>
</protein>
<organism evidence="1 2">
    <name type="scientific">Neisseria macacae ATCC 33926</name>
    <dbReference type="NCBI Taxonomy" id="997348"/>
    <lineage>
        <taxon>Bacteria</taxon>
        <taxon>Pseudomonadati</taxon>
        <taxon>Pseudomonadota</taxon>
        <taxon>Betaproteobacteria</taxon>
        <taxon>Neisseriales</taxon>
        <taxon>Neisseriaceae</taxon>
        <taxon>Neisseria</taxon>
    </lineage>
</organism>
<dbReference type="Proteomes" id="UP000829455">
    <property type="component" value="Chromosome"/>
</dbReference>
<evidence type="ECO:0000313" key="2">
    <source>
        <dbReference type="Proteomes" id="UP000829455"/>
    </source>
</evidence>
<keyword evidence="2" id="KW-1185">Reference proteome</keyword>
<proteinExistence type="predicted"/>
<reference evidence="1 2" key="1">
    <citation type="submission" date="2022-03" db="EMBL/GenBank/DDBJ databases">
        <title>Genome sequencing of Neisseria macacae.</title>
        <authorList>
            <person name="Baek M.-G."/>
        </authorList>
    </citation>
    <scope>NUCLEOTIDE SEQUENCE [LARGE SCALE GENOMIC DNA]</scope>
    <source>
        <strain evidence="1 2">ATCC 33926</strain>
    </source>
</reference>
<sequence length="217" mass="24217">MESTLSLQSNLYPRITPAGAYYAVTSDTPSASRTLLYSLLRANPSEVISSEKILAWADTSDINTALNLLYRLQRLEFLYGDENISNEDIHLTDEQLPELLEQLSNSGKALLADENGLYFANANFHHEAAEELGLLASEVAKMEDGHRLLIRNNLHINNSAWGICDPSGQSELTFFPLYIGETKLILVIGGMPDLNKEAFVTLVKVLYHRYGSRQQTI</sequence>
<evidence type="ECO:0000313" key="1">
    <source>
        <dbReference type="EMBL" id="UNV85213.1"/>
    </source>
</evidence>
<accession>A0ABY3Y7D8</accession>
<gene>
    <name evidence="1" type="ORF">MON40_01370</name>
</gene>